<keyword evidence="3" id="KW-0479">Metal-binding</keyword>
<keyword evidence="10" id="KW-1185">Reference proteome</keyword>
<dbReference type="GO" id="GO:0016491">
    <property type="term" value="F:oxidoreductase activity"/>
    <property type="evidence" value="ECO:0007669"/>
    <property type="project" value="UniProtKB-KW"/>
</dbReference>
<organism evidence="9 10">
    <name type="scientific">Pseudonocardia sulfidoxydans NBRC 16205</name>
    <dbReference type="NCBI Taxonomy" id="1223511"/>
    <lineage>
        <taxon>Bacteria</taxon>
        <taxon>Bacillati</taxon>
        <taxon>Actinomycetota</taxon>
        <taxon>Actinomycetes</taxon>
        <taxon>Pseudonocardiales</taxon>
        <taxon>Pseudonocardiaceae</taxon>
        <taxon>Pseudonocardia</taxon>
    </lineage>
</organism>
<dbReference type="InterPro" id="IPR005117">
    <property type="entry name" value="NiRdtase/SiRdtase_haem-b_fer"/>
</dbReference>
<evidence type="ECO:0000256" key="7">
    <source>
        <dbReference type="SAM" id="MobiDB-lite"/>
    </source>
</evidence>
<dbReference type="AlphaFoldDB" id="A0A511DKR2"/>
<accession>A0A511DKR2</accession>
<dbReference type="SUPFAM" id="SSF55124">
    <property type="entry name" value="Nitrite/Sulfite reductase N-terminal domain-like"/>
    <property type="match status" value="2"/>
</dbReference>
<evidence type="ECO:0000256" key="2">
    <source>
        <dbReference type="ARBA" id="ARBA00022617"/>
    </source>
</evidence>
<dbReference type="GO" id="GO:0051539">
    <property type="term" value="F:4 iron, 4 sulfur cluster binding"/>
    <property type="evidence" value="ECO:0007669"/>
    <property type="project" value="UniProtKB-KW"/>
</dbReference>
<dbReference type="InterPro" id="IPR045854">
    <property type="entry name" value="NO2/SO3_Rdtase_4Fe4S_sf"/>
</dbReference>
<keyword evidence="6" id="KW-0411">Iron-sulfur</keyword>
<reference evidence="9 10" key="1">
    <citation type="submission" date="2019-07" db="EMBL/GenBank/DDBJ databases">
        <title>Whole genome shotgun sequence of Pseudonocardia sulfidoxydans NBRC 16205.</title>
        <authorList>
            <person name="Hosoyama A."/>
            <person name="Uohara A."/>
            <person name="Ohji S."/>
            <person name="Ichikawa N."/>
        </authorList>
    </citation>
    <scope>NUCLEOTIDE SEQUENCE [LARGE SCALE GENOMIC DNA]</scope>
    <source>
        <strain evidence="9 10">NBRC 16205</strain>
    </source>
</reference>
<evidence type="ECO:0000313" key="9">
    <source>
        <dbReference type="EMBL" id="GEL25409.1"/>
    </source>
</evidence>
<evidence type="ECO:0000256" key="1">
    <source>
        <dbReference type="ARBA" id="ARBA00022485"/>
    </source>
</evidence>
<evidence type="ECO:0000256" key="6">
    <source>
        <dbReference type="ARBA" id="ARBA00023014"/>
    </source>
</evidence>
<dbReference type="PANTHER" id="PTHR32439">
    <property type="entry name" value="FERREDOXIN--NITRITE REDUCTASE, CHLOROPLASTIC"/>
    <property type="match status" value="1"/>
</dbReference>
<dbReference type="Proteomes" id="UP000321685">
    <property type="component" value="Unassembled WGS sequence"/>
</dbReference>
<dbReference type="InterPro" id="IPR051329">
    <property type="entry name" value="NIR_SIR_4Fe-4S"/>
</dbReference>
<dbReference type="SUPFAM" id="SSF56014">
    <property type="entry name" value="Nitrite and sulphite reductase 4Fe-4S domain-like"/>
    <property type="match status" value="2"/>
</dbReference>
<gene>
    <name evidence="9" type="primary">cobG</name>
    <name evidence="9" type="ORF">PSU4_43630</name>
</gene>
<dbReference type="InterPro" id="IPR036136">
    <property type="entry name" value="Nit/Sulf_reduc_fer-like_dom_sf"/>
</dbReference>
<evidence type="ECO:0000256" key="3">
    <source>
        <dbReference type="ARBA" id="ARBA00022723"/>
    </source>
</evidence>
<keyword evidence="4" id="KW-0560">Oxidoreductase</keyword>
<keyword evidence="2" id="KW-0349">Heme</keyword>
<name>A0A511DKR2_9PSEU</name>
<dbReference type="GO" id="GO:0046872">
    <property type="term" value="F:metal ion binding"/>
    <property type="evidence" value="ECO:0007669"/>
    <property type="project" value="UniProtKB-KW"/>
</dbReference>
<evidence type="ECO:0000313" key="10">
    <source>
        <dbReference type="Proteomes" id="UP000321685"/>
    </source>
</evidence>
<evidence type="ECO:0000256" key="5">
    <source>
        <dbReference type="ARBA" id="ARBA00023004"/>
    </source>
</evidence>
<sequence length="414" mass="41637">MAAVPPSVAPPPRLRADACPGVLAPHDAADGALARIRLPGGVLTAAAARAVADCAARHGDGAAHLTSRGNLQLRGLRRDDPDALSVLVTAGLVPSRTHERIRNVLASPLSGIAGGLADVRGVAARLDTAICACPALAGLSGRFLFAIDDGRGDVAAEAPDLCWRARTATTGTLLVAGTPVGAVALADAVDVLVSAAEAFPALSSSQWRASEVPDAAARVAAALALPALALPTRALPDAHERHSDATELRDCAVRSPGVGGVLRDDGGRALVVAPVLGELAAADLRLLARLSPQVLVTPWRTIVLPSGGDPEALAAAGFAVDADSPVTLVSACAGSPGCAKSLADVRSHARALTLSAGERTHVVGCGRRCGAPHGAHAELVAQVDGTYATEVVSGDGRYGDHRRSQAPQAPEGTA</sequence>
<evidence type="ECO:0000256" key="4">
    <source>
        <dbReference type="ARBA" id="ARBA00023002"/>
    </source>
</evidence>
<comment type="caution">
    <text evidence="9">The sequence shown here is derived from an EMBL/GenBank/DDBJ whole genome shotgun (WGS) entry which is preliminary data.</text>
</comment>
<dbReference type="Pfam" id="PF03460">
    <property type="entry name" value="NIR_SIR_ferr"/>
    <property type="match status" value="1"/>
</dbReference>
<keyword evidence="5" id="KW-0408">Iron</keyword>
<dbReference type="PANTHER" id="PTHR32439:SF9">
    <property type="entry name" value="BLR3264 PROTEIN"/>
    <property type="match status" value="1"/>
</dbReference>
<dbReference type="EMBL" id="BJVJ01000053">
    <property type="protein sequence ID" value="GEL25409.1"/>
    <property type="molecule type" value="Genomic_DNA"/>
</dbReference>
<keyword evidence="1" id="KW-0004">4Fe-4S</keyword>
<proteinExistence type="predicted"/>
<feature type="region of interest" description="Disordered" evidence="7">
    <location>
        <begin position="393"/>
        <end position="414"/>
    </location>
</feature>
<dbReference type="Gene3D" id="3.30.413.10">
    <property type="entry name" value="Sulfite Reductase Hemoprotein, domain 1"/>
    <property type="match status" value="1"/>
</dbReference>
<dbReference type="Gene3D" id="3.90.480.10">
    <property type="entry name" value="Sulfite Reductase Hemoprotein,Domain 2"/>
    <property type="match status" value="1"/>
</dbReference>
<evidence type="ECO:0000259" key="8">
    <source>
        <dbReference type="Pfam" id="PF03460"/>
    </source>
</evidence>
<feature type="domain" description="Nitrite/Sulfite reductase ferredoxin-like" evidence="8">
    <location>
        <begin position="33"/>
        <end position="83"/>
    </location>
</feature>
<protein>
    <submittedName>
        <fullName evidence="9">Precorrin-3B synthase</fullName>
    </submittedName>
</protein>